<protein>
    <submittedName>
        <fullName evidence="1">Uncharacterized protein</fullName>
    </submittedName>
</protein>
<gene>
    <name evidence="1" type="ORF">BN2614_LOCUS1</name>
</gene>
<name>A0A9X9MBP2_GULGU</name>
<dbReference type="EMBL" id="CYRY02045780">
    <property type="protein sequence ID" value="VCX41314.1"/>
    <property type="molecule type" value="Genomic_DNA"/>
</dbReference>
<reference evidence="1 2" key="1">
    <citation type="submission" date="2018-10" db="EMBL/GenBank/DDBJ databases">
        <authorList>
            <person name="Ekblom R."/>
            <person name="Jareborg N."/>
        </authorList>
    </citation>
    <scope>NUCLEOTIDE SEQUENCE [LARGE SCALE GENOMIC DNA]</scope>
    <source>
        <tissue evidence="1">Muscle</tissue>
    </source>
</reference>
<keyword evidence="2" id="KW-1185">Reference proteome</keyword>
<proteinExistence type="predicted"/>
<comment type="caution">
    <text evidence="1">The sequence shown here is derived from an EMBL/GenBank/DDBJ whole genome shotgun (WGS) entry which is preliminary data.</text>
</comment>
<sequence>MGRQAVCPGICVLSCHLRGRAKSRICQPSEAKQPPQNT</sequence>
<dbReference type="Proteomes" id="UP000269945">
    <property type="component" value="Unassembled WGS sequence"/>
</dbReference>
<evidence type="ECO:0000313" key="1">
    <source>
        <dbReference type="EMBL" id="VCX41314.1"/>
    </source>
</evidence>
<organism evidence="1 2">
    <name type="scientific">Gulo gulo</name>
    <name type="common">Wolverine</name>
    <name type="synonym">Gluton</name>
    <dbReference type="NCBI Taxonomy" id="48420"/>
    <lineage>
        <taxon>Eukaryota</taxon>
        <taxon>Metazoa</taxon>
        <taxon>Chordata</taxon>
        <taxon>Craniata</taxon>
        <taxon>Vertebrata</taxon>
        <taxon>Euteleostomi</taxon>
        <taxon>Mammalia</taxon>
        <taxon>Eutheria</taxon>
        <taxon>Laurasiatheria</taxon>
        <taxon>Carnivora</taxon>
        <taxon>Caniformia</taxon>
        <taxon>Musteloidea</taxon>
        <taxon>Mustelidae</taxon>
        <taxon>Guloninae</taxon>
        <taxon>Gulo</taxon>
    </lineage>
</organism>
<dbReference type="AlphaFoldDB" id="A0A9X9MBP2"/>
<evidence type="ECO:0000313" key="2">
    <source>
        <dbReference type="Proteomes" id="UP000269945"/>
    </source>
</evidence>
<accession>A0A9X9MBP2</accession>